<feature type="signal peptide" evidence="8">
    <location>
        <begin position="1"/>
        <end position="28"/>
    </location>
</feature>
<comment type="subcellular location">
    <subcellularLocation>
        <location evidence="1">Membrane</location>
        <topology evidence="1">Single-pass type I membrane protein</topology>
    </subcellularLocation>
</comment>
<evidence type="ECO:0000313" key="10">
    <source>
        <dbReference type="EMBL" id="CAD8937771.1"/>
    </source>
</evidence>
<gene>
    <name evidence="10" type="ORF">CTEN0397_LOCUS8833</name>
</gene>
<sequence length="244" mass="27395">MMLSPANAPLGRIFLLLAFFSTVNVARSSAMLLVKSSKNKCVSVTAPMGTKLAVEYHAPDIFADGRHPTDSPTLLTISIKVMESGDAQWKSQIKNRLQMSKVAPQSHRLDTPRGTVEYDVPANGDVSVCIRAAGASTKRPMRFGLRIDKRDEMEAHEDKGEARDAVDNHLTHMEMEMRHLKLSMKNIIAEADFSKERETNFHHQTLSMHSASMWWPIVQLCVLLLTGFTQANHVVRFLKTKRLI</sequence>
<keyword evidence="6 7" id="KW-0472">Membrane</keyword>
<feature type="chain" id="PRO_5030605133" description="GOLD domain-containing protein" evidence="8">
    <location>
        <begin position="29"/>
        <end position="244"/>
    </location>
</feature>
<evidence type="ECO:0000256" key="4">
    <source>
        <dbReference type="ARBA" id="ARBA00022729"/>
    </source>
</evidence>
<proteinExistence type="inferred from homology"/>
<dbReference type="SMART" id="SM01190">
    <property type="entry name" value="EMP24_GP25L"/>
    <property type="match status" value="1"/>
</dbReference>
<evidence type="ECO:0000256" key="2">
    <source>
        <dbReference type="ARBA" id="ARBA00007104"/>
    </source>
</evidence>
<reference evidence="10" key="1">
    <citation type="submission" date="2021-01" db="EMBL/GenBank/DDBJ databases">
        <authorList>
            <person name="Corre E."/>
            <person name="Pelletier E."/>
            <person name="Niang G."/>
            <person name="Scheremetjew M."/>
            <person name="Finn R."/>
            <person name="Kale V."/>
            <person name="Holt S."/>
            <person name="Cochrane G."/>
            <person name="Meng A."/>
            <person name="Brown T."/>
            <person name="Cohen L."/>
        </authorList>
    </citation>
    <scope>NUCLEOTIDE SEQUENCE</scope>
    <source>
        <strain evidence="10">ECT3854</strain>
    </source>
</reference>
<keyword evidence="5 7" id="KW-1133">Transmembrane helix</keyword>
<feature type="domain" description="GOLD" evidence="9">
    <location>
        <begin position="29"/>
        <end position="239"/>
    </location>
</feature>
<evidence type="ECO:0000256" key="6">
    <source>
        <dbReference type="ARBA" id="ARBA00023136"/>
    </source>
</evidence>
<dbReference type="AlphaFoldDB" id="A0A7S1D5G2"/>
<dbReference type="Pfam" id="PF01105">
    <property type="entry name" value="EMP24_GP25L"/>
    <property type="match status" value="1"/>
</dbReference>
<evidence type="ECO:0000259" key="9">
    <source>
        <dbReference type="SMART" id="SM01190"/>
    </source>
</evidence>
<evidence type="ECO:0000256" key="1">
    <source>
        <dbReference type="ARBA" id="ARBA00004479"/>
    </source>
</evidence>
<comment type="similarity">
    <text evidence="2">Belongs to the EMP24/GP25L family.</text>
</comment>
<keyword evidence="4 8" id="KW-0732">Signal</keyword>
<evidence type="ECO:0000256" key="3">
    <source>
        <dbReference type="ARBA" id="ARBA00022692"/>
    </source>
</evidence>
<feature type="transmembrane region" description="Helical" evidence="7">
    <location>
        <begin position="213"/>
        <end position="235"/>
    </location>
</feature>
<protein>
    <recommendedName>
        <fullName evidence="9">GOLD domain-containing protein</fullName>
    </recommendedName>
</protein>
<evidence type="ECO:0000256" key="7">
    <source>
        <dbReference type="SAM" id="Phobius"/>
    </source>
</evidence>
<name>A0A7S1D5G2_CYCTE</name>
<dbReference type="PANTHER" id="PTHR22811">
    <property type="entry name" value="TRANSMEMBRANE EMP24 DOMAIN-CONTAINING PROTEIN"/>
    <property type="match status" value="1"/>
</dbReference>
<keyword evidence="3 7" id="KW-0812">Transmembrane</keyword>
<dbReference type="EMBL" id="HBFW01013907">
    <property type="protein sequence ID" value="CAD8937771.1"/>
    <property type="molecule type" value="Transcribed_RNA"/>
</dbReference>
<dbReference type="InterPro" id="IPR015720">
    <property type="entry name" value="Emp24-like"/>
</dbReference>
<accession>A0A7S1D5G2</accession>
<dbReference type="InterPro" id="IPR009038">
    <property type="entry name" value="GOLD_dom"/>
</dbReference>
<dbReference type="GO" id="GO:0016020">
    <property type="term" value="C:membrane"/>
    <property type="evidence" value="ECO:0007669"/>
    <property type="project" value="UniProtKB-SubCell"/>
</dbReference>
<evidence type="ECO:0000256" key="8">
    <source>
        <dbReference type="SAM" id="SignalP"/>
    </source>
</evidence>
<evidence type="ECO:0000256" key="5">
    <source>
        <dbReference type="ARBA" id="ARBA00022989"/>
    </source>
</evidence>
<organism evidence="10">
    <name type="scientific">Cyclophora tenuis</name>
    <name type="common">Marine diatom</name>
    <dbReference type="NCBI Taxonomy" id="216820"/>
    <lineage>
        <taxon>Eukaryota</taxon>
        <taxon>Sar</taxon>
        <taxon>Stramenopiles</taxon>
        <taxon>Ochrophyta</taxon>
        <taxon>Bacillariophyta</taxon>
        <taxon>Fragilariophyceae</taxon>
        <taxon>Fragilariophycidae</taxon>
        <taxon>Cyclophorales</taxon>
        <taxon>Cyclophoraceae</taxon>
        <taxon>Cyclophora</taxon>
    </lineage>
</organism>